<evidence type="ECO:0000313" key="8">
    <source>
        <dbReference type="Proteomes" id="UP000277671"/>
    </source>
</evidence>
<comment type="caution">
    <text evidence="7">The sequence shown here is derived from an EMBL/GenBank/DDBJ whole genome shotgun (WGS) entry which is preliminary data.</text>
</comment>
<dbReference type="EMBL" id="RBKT01000001">
    <property type="protein sequence ID" value="RKR90603.1"/>
    <property type="molecule type" value="Genomic_DNA"/>
</dbReference>
<proteinExistence type="predicted"/>
<dbReference type="AlphaFoldDB" id="A0A495JNT1"/>
<evidence type="ECO:0000256" key="2">
    <source>
        <dbReference type="ARBA" id="ARBA00022692"/>
    </source>
</evidence>
<feature type="transmembrane region" description="Helical" evidence="5">
    <location>
        <begin position="85"/>
        <end position="107"/>
    </location>
</feature>
<feature type="domain" description="DUF202" evidence="6">
    <location>
        <begin position="12"/>
        <end position="70"/>
    </location>
</feature>
<evidence type="ECO:0000256" key="5">
    <source>
        <dbReference type="SAM" id="Phobius"/>
    </source>
</evidence>
<dbReference type="Pfam" id="PF02656">
    <property type="entry name" value="DUF202"/>
    <property type="match status" value="1"/>
</dbReference>
<evidence type="ECO:0000256" key="3">
    <source>
        <dbReference type="ARBA" id="ARBA00022989"/>
    </source>
</evidence>
<dbReference type="RefSeq" id="WP_121158853.1">
    <property type="nucleotide sequence ID" value="NZ_RBKT01000001.1"/>
</dbReference>
<protein>
    <recommendedName>
        <fullName evidence="6">DUF202 domain-containing protein</fullName>
    </recommendedName>
</protein>
<comment type="subcellular location">
    <subcellularLocation>
        <location evidence="1">Endomembrane system</location>
        <topology evidence="1">Multi-pass membrane protein</topology>
    </subcellularLocation>
</comment>
<name>A0A495JNT1_9ACTN</name>
<dbReference type="Proteomes" id="UP000277671">
    <property type="component" value="Unassembled WGS sequence"/>
</dbReference>
<keyword evidence="3 5" id="KW-1133">Transmembrane helix</keyword>
<dbReference type="InterPro" id="IPR003807">
    <property type="entry name" value="DUF202"/>
</dbReference>
<evidence type="ECO:0000256" key="1">
    <source>
        <dbReference type="ARBA" id="ARBA00004127"/>
    </source>
</evidence>
<evidence type="ECO:0000259" key="6">
    <source>
        <dbReference type="Pfam" id="PF02656"/>
    </source>
</evidence>
<sequence>MNHGPGGTAAPDPGLQPERTRLARRRTGLSIATVAVLTVRLALSYDALVTLLLGGAVALGLLALGATVIRGATRAGAHVTGGRSMPLLALVAVGYAGLGVLLVLGALG</sequence>
<dbReference type="GO" id="GO:0012505">
    <property type="term" value="C:endomembrane system"/>
    <property type="evidence" value="ECO:0007669"/>
    <property type="project" value="UniProtKB-SubCell"/>
</dbReference>
<feature type="transmembrane region" description="Helical" evidence="5">
    <location>
        <begin position="51"/>
        <end position="73"/>
    </location>
</feature>
<dbReference type="OrthoDB" id="3701077at2"/>
<accession>A0A495JNT1</accession>
<keyword evidence="8" id="KW-1185">Reference proteome</keyword>
<keyword evidence="4 5" id="KW-0472">Membrane</keyword>
<keyword evidence="2 5" id="KW-0812">Transmembrane</keyword>
<evidence type="ECO:0000256" key="4">
    <source>
        <dbReference type="ARBA" id="ARBA00023136"/>
    </source>
</evidence>
<reference evidence="7 8" key="1">
    <citation type="submission" date="2018-10" db="EMBL/GenBank/DDBJ databases">
        <title>Sequencing the genomes of 1000 actinobacteria strains.</title>
        <authorList>
            <person name="Klenk H.-P."/>
        </authorList>
    </citation>
    <scope>NUCLEOTIDE SEQUENCE [LARGE SCALE GENOMIC DNA]</scope>
    <source>
        <strain evidence="7 8">DSM 45175</strain>
    </source>
</reference>
<evidence type="ECO:0000313" key="7">
    <source>
        <dbReference type="EMBL" id="RKR90603.1"/>
    </source>
</evidence>
<organism evidence="7 8">
    <name type="scientific">Micromonospora pisi</name>
    <dbReference type="NCBI Taxonomy" id="589240"/>
    <lineage>
        <taxon>Bacteria</taxon>
        <taxon>Bacillati</taxon>
        <taxon>Actinomycetota</taxon>
        <taxon>Actinomycetes</taxon>
        <taxon>Micromonosporales</taxon>
        <taxon>Micromonosporaceae</taxon>
        <taxon>Micromonospora</taxon>
    </lineage>
</organism>
<gene>
    <name evidence="7" type="ORF">BDK92_4981</name>
</gene>